<feature type="domain" description="AB hydrolase-1" evidence="6">
    <location>
        <begin position="118"/>
        <end position="306"/>
    </location>
</feature>
<evidence type="ECO:0000313" key="8">
    <source>
        <dbReference type="Proteomes" id="UP000193240"/>
    </source>
</evidence>
<dbReference type="SUPFAM" id="SSF53474">
    <property type="entry name" value="alpha/beta-Hydrolases"/>
    <property type="match status" value="1"/>
</dbReference>
<keyword evidence="3" id="KW-0442">Lipid degradation</keyword>
<dbReference type="EMBL" id="KZ107854">
    <property type="protein sequence ID" value="OSS45422.1"/>
    <property type="molecule type" value="Genomic_DNA"/>
</dbReference>
<evidence type="ECO:0000313" key="7">
    <source>
        <dbReference type="EMBL" id="OSS45422.1"/>
    </source>
</evidence>
<feature type="chain" id="PRO_5013118973" description="1-alkyl-2-acetylglycerophosphocholine esterase" evidence="5">
    <location>
        <begin position="17"/>
        <end position="367"/>
    </location>
</feature>
<dbReference type="InParanoid" id="A0A1Y2LPG2"/>
<evidence type="ECO:0000256" key="4">
    <source>
        <dbReference type="ARBA" id="ARBA00023098"/>
    </source>
</evidence>
<evidence type="ECO:0000256" key="5">
    <source>
        <dbReference type="SAM" id="SignalP"/>
    </source>
</evidence>
<accession>A0A1Y2LPG2</accession>
<dbReference type="EC" id="3.1.1.47" evidence="1"/>
<dbReference type="PANTHER" id="PTHR10272:SF14">
    <property type="entry name" value="PAF ACETYLHYDROLASE FAMILY PROTEIN"/>
    <property type="match status" value="1"/>
</dbReference>
<evidence type="ECO:0000256" key="1">
    <source>
        <dbReference type="ARBA" id="ARBA00013201"/>
    </source>
</evidence>
<dbReference type="STRING" id="105696.A0A1Y2LPG2"/>
<dbReference type="Gene3D" id="3.40.50.1820">
    <property type="entry name" value="alpha/beta hydrolase"/>
    <property type="match status" value="1"/>
</dbReference>
<evidence type="ECO:0000256" key="2">
    <source>
        <dbReference type="ARBA" id="ARBA00022801"/>
    </source>
</evidence>
<keyword evidence="4" id="KW-0443">Lipid metabolism</keyword>
<dbReference type="Proteomes" id="UP000193240">
    <property type="component" value="Unassembled WGS sequence"/>
</dbReference>
<keyword evidence="8" id="KW-1185">Reference proteome</keyword>
<dbReference type="GO" id="GO:0016042">
    <property type="term" value="P:lipid catabolic process"/>
    <property type="evidence" value="ECO:0007669"/>
    <property type="project" value="UniProtKB-KW"/>
</dbReference>
<evidence type="ECO:0000259" key="6">
    <source>
        <dbReference type="Pfam" id="PF12697"/>
    </source>
</evidence>
<reference evidence="7 8" key="1">
    <citation type="journal article" date="2017" name="Genome Announc.">
        <title>Genome sequence of the saprophytic ascomycete Epicoccum nigrum ICMP 19927 strain isolated from New Zealand.</title>
        <authorList>
            <person name="Fokin M."/>
            <person name="Fleetwood D."/>
            <person name="Weir B.S."/>
            <person name="Villas-Boas S.G."/>
        </authorList>
    </citation>
    <scope>NUCLEOTIDE SEQUENCE [LARGE SCALE GENOMIC DNA]</scope>
    <source>
        <strain evidence="7 8">ICMP 19927</strain>
    </source>
</reference>
<organism evidence="7 8">
    <name type="scientific">Epicoccum nigrum</name>
    <name type="common">Soil fungus</name>
    <name type="synonym">Epicoccum purpurascens</name>
    <dbReference type="NCBI Taxonomy" id="105696"/>
    <lineage>
        <taxon>Eukaryota</taxon>
        <taxon>Fungi</taxon>
        <taxon>Dikarya</taxon>
        <taxon>Ascomycota</taxon>
        <taxon>Pezizomycotina</taxon>
        <taxon>Dothideomycetes</taxon>
        <taxon>Pleosporomycetidae</taxon>
        <taxon>Pleosporales</taxon>
        <taxon>Pleosporineae</taxon>
        <taxon>Didymellaceae</taxon>
        <taxon>Epicoccum</taxon>
    </lineage>
</organism>
<proteinExistence type="predicted"/>
<dbReference type="PANTHER" id="PTHR10272">
    <property type="entry name" value="PLATELET-ACTIVATING FACTOR ACETYLHYDROLASE"/>
    <property type="match status" value="1"/>
</dbReference>
<name>A0A1Y2LPG2_EPING</name>
<feature type="signal peptide" evidence="5">
    <location>
        <begin position="1"/>
        <end position="16"/>
    </location>
</feature>
<sequence length="367" mass="40042">MMRVFLGFVLLQIAAAVSFSPPTGPYHVGYLQHVFNKTTSNDPVAPPNASSILLATIYYPTLVVPVPGSNTAPYLDSTTARIWGDNWHFPESSLQSLTTWNVQGALQLEHGVTQKPTIVFSPGAGENAIMYNALSSELASQGYTVVALDHPGEAPYLQLPDNKSGIYGIDITAPWDNTLAEAVYNMRVSDILSVIQDLFPSYVASTGAPFNTTHFFTIGHSLGGAAAAGSLAAEPRILGGANFDGTYFESTNVKKPFLMLGQEVHTLTAEPSWPDFASNQSGWLRWLNVAGSGHQNFADLDDWVDLLELRNKTLPLSVGPIWSPRMNHIIRLLLQDFLGFVLCENEWNEVNDAAFPEVVYVSRNAQL</sequence>
<evidence type="ECO:0000256" key="3">
    <source>
        <dbReference type="ARBA" id="ARBA00022963"/>
    </source>
</evidence>
<dbReference type="AlphaFoldDB" id="A0A1Y2LPG2"/>
<dbReference type="GO" id="GO:0003847">
    <property type="term" value="F:1-alkyl-2-acetylglycerophosphocholine esterase activity"/>
    <property type="evidence" value="ECO:0007669"/>
    <property type="project" value="UniProtKB-EC"/>
</dbReference>
<dbReference type="Pfam" id="PF12697">
    <property type="entry name" value="Abhydrolase_6"/>
    <property type="match status" value="1"/>
</dbReference>
<dbReference type="InterPro" id="IPR000073">
    <property type="entry name" value="AB_hydrolase_1"/>
</dbReference>
<keyword evidence="2" id="KW-0378">Hydrolase</keyword>
<dbReference type="OMA" id="ENAIMYN"/>
<gene>
    <name evidence="7" type="ORF">B5807_10416</name>
</gene>
<dbReference type="InterPro" id="IPR029058">
    <property type="entry name" value="AB_hydrolase_fold"/>
</dbReference>
<keyword evidence="5" id="KW-0732">Signal</keyword>
<protein>
    <recommendedName>
        <fullName evidence="1">1-alkyl-2-acetylglycerophosphocholine esterase</fullName>
        <ecNumber evidence="1">3.1.1.47</ecNumber>
    </recommendedName>
</protein>